<name>A0A8W8N8T3_MAGGI</name>
<feature type="transmembrane region" description="Helical" evidence="2">
    <location>
        <begin position="136"/>
        <end position="159"/>
    </location>
</feature>
<keyword evidence="2" id="KW-1133">Transmembrane helix</keyword>
<evidence type="ECO:0000256" key="2">
    <source>
        <dbReference type="SAM" id="Phobius"/>
    </source>
</evidence>
<evidence type="ECO:0000313" key="4">
    <source>
        <dbReference type="Proteomes" id="UP000005408"/>
    </source>
</evidence>
<keyword evidence="2" id="KW-0472">Membrane</keyword>
<proteinExistence type="predicted"/>
<keyword evidence="4" id="KW-1185">Reference proteome</keyword>
<evidence type="ECO:0000256" key="1">
    <source>
        <dbReference type="SAM" id="MobiDB-lite"/>
    </source>
</evidence>
<feature type="compositionally biased region" description="Polar residues" evidence="1">
    <location>
        <begin position="82"/>
        <end position="94"/>
    </location>
</feature>
<feature type="transmembrane region" description="Helical" evidence="2">
    <location>
        <begin position="9"/>
        <end position="26"/>
    </location>
</feature>
<feature type="transmembrane region" description="Helical" evidence="2">
    <location>
        <begin position="180"/>
        <end position="203"/>
    </location>
</feature>
<accession>A0A8W8N8T3</accession>
<dbReference type="EnsemblMetazoa" id="G5821.1">
    <property type="protein sequence ID" value="G5821.1:cds"/>
    <property type="gene ID" value="G5821"/>
</dbReference>
<feature type="region of interest" description="Disordered" evidence="1">
    <location>
        <begin position="443"/>
        <end position="472"/>
    </location>
</feature>
<reference evidence="3" key="1">
    <citation type="submission" date="2022-08" db="UniProtKB">
        <authorList>
            <consortium name="EnsemblMetazoa"/>
        </authorList>
    </citation>
    <scope>IDENTIFICATION</scope>
    <source>
        <strain evidence="3">05x7-T-G4-1.051#20</strain>
    </source>
</reference>
<protein>
    <submittedName>
        <fullName evidence="3">Uncharacterized protein</fullName>
    </submittedName>
</protein>
<feature type="compositionally biased region" description="Basic residues" evidence="1">
    <location>
        <begin position="60"/>
        <end position="80"/>
    </location>
</feature>
<keyword evidence="2" id="KW-0812">Transmembrane</keyword>
<dbReference type="AlphaFoldDB" id="A0A8W8N8T3"/>
<evidence type="ECO:0000313" key="3">
    <source>
        <dbReference type="EnsemblMetazoa" id="G5821.1:cds"/>
    </source>
</evidence>
<organism evidence="3 4">
    <name type="scientific">Magallana gigas</name>
    <name type="common">Pacific oyster</name>
    <name type="synonym">Crassostrea gigas</name>
    <dbReference type="NCBI Taxonomy" id="29159"/>
    <lineage>
        <taxon>Eukaryota</taxon>
        <taxon>Metazoa</taxon>
        <taxon>Spiralia</taxon>
        <taxon>Lophotrochozoa</taxon>
        <taxon>Mollusca</taxon>
        <taxon>Bivalvia</taxon>
        <taxon>Autobranchia</taxon>
        <taxon>Pteriomorphia</taxon>
        <taxon>Ostreida</taxon>
        <taxon>Ostreoidea</taxon>
        <taxon>Ostreidae</taxon>
        <taxon>Magallana</taxon>
    </lineage>
</organism>
<feature type="region of interest" description="Disordered" evidence="1">
    <location>
        <begin position="56"/>
        <end position="103"/>
    </location>
</feature>
<dbReference type="Proteomes" id="UP000005408">
    <property type="component" value="Unassembled WGS sequence"/>
</dbReference>
<sequence>MISISKTKVIGVICILCMVLVVMIAISESESMSLNEHSSDDEIEDEIVERFERAAGKDHEHHKKHHHKHDKNKKNHHKPKNGTVSDNSNKTESMYANKKTDVNEKAKVTGMKSQKPGKHAHVKAVEVADEGSKTGVIVAVVLVLITVLGVGAAVFIVLIPSKTLTADINIRLQDDSAKDSSVMAFVAVGILIGHLLAILAIMVNGATSTSQRNLLTPQKSLISTPLTSEKQNQTSRLSLEPPLPVFKSTTGQISHLSMNSAPAVFRSVPDKRFKLSHLRSAPVKQKQISHLSIKSAPPALDSAQGQLSRLSMKSASTAVRSTQEKQIQTFCLSLIREMSNAQQNKAVESKELVRSNTRIGLLQEKQLPSRLSLRSAPPAANHANNVIYDVKETSSHPENIFLLNNKGKPRSVTSRHVELKPSFRLTSKFTNLNDPMVSVHEGATTGQRSDGSVHTGIHSIPSVPENNNSTADDTRALGVLPAPPYLTGIHQFRRDSGW</sequence>